<reference evidence="2 3" key="1">
    <citation type="journal article" date="2020" name="Microb. Ecol.">
        <title>Ecogenomics of the Marine Benthic Filamentous Cyanobacterium Adonisia.</title>
        <authorList>
            <person name="Walter J.M."/>
            <person name="Coutinho F.H."/>
            <person name="Leomil L."/>
            <person name="Hargreaves P.I."/>
            <person name="Campeao M.E."/>
            <person name="Vieira V.V."/>
            <person name="Silva B.S."/>
            <person name="Fistarol G.O."/>
            <person name="Salomon P.S."/>
            <person name="Sawabe T."/>
            <person name="Mino S."/>
            <person name="Hosokawa M."/>
            <person name="Miyashita H."/>
            <person name="Maruyama F."/>
            <person name="van Verk M.C."/>
            <person name="Dutilh B.E."/>
            <person name="Thompson C.C."/>
            <person name="Thompson F.L."/>
        </authorList>
    </citation>
    <scope>NUCLEOTIDE SEQUENCE [LARGE SCALE GENOMIC DNA]</scope>
    <source>
        <strain evidence="2 3">CCMR0081</strain>
    </source>
</reference>
<gene>
    <name evidence="2" type="ORF">DXZ20_01225</name>
</gene>
<evidence type="ECO:0000259" key="1">
    <source>
        <dbReference type="PROSITE" id="PS51664"/>
    </source>
</evidence>
<dbReference type="InterPro" id="IPR003776">
    <property type="entry name" value="YcaO-like_dom"/>
</dbReference>
<dbReference type="PROSITE" id="PS51664">
    <property type="entry name" value="YCAO"/>
    <property type="match status" value="1"/>
</dbReference>
<dbReference type="Pfam" id="PF02624">
    <property type="entry name" value="YcaO"/>
    <property type="match status" value="1"/>
</dbReference>
<evidence type="ECO:0000313" key="2">
    <source>
        <dbReference type="EMBL" id="NEZ54341.1"/>
    </source>
</evidence>
<dbReference type="Gene3D" id="3.30.40.250">
    <property type="match status" value="1"/>
</dbReference>
<comment type="caution">
    <text evidence="2">The sequence shown here is derived from an EMBL/GenBank/DDBJ whole genome shotgun (WGS) entry which is preliminary data.</text>
</comment>
<accession>A0A6M0RFE5</accession>
<dbReference type="Proteomes" id="UP000481033">
    <property type="component" value="Unassembled WGS sequence"/>
</dbReference>
<feature type="domain" description="YcaO" evidence="1">
    <location>
        <begin position="56"/>
        <end position="435"/>
    </location>
</feature>
<proteinExistence type="predicted"/>
<sequence>MHFRNELIEKEAGLINGKLYRIPNRSFLPSNLYQSVCEGSNLDMLGSKLSKLTAGAIAFGETDADAAVIGEFYERYCSTIYDSSMLVRGAYEDIVKIGNALHPDEIILYAGFQYEKEGFLASRLRPSDEINWVLCHDLMSNNEPCYVPAFLIFFGYRPDCFERVHIFNTTTTGLAAGPTPKHAIQGGFCECAERHAFCNFWYNQNRLRLPQYSPSMILEAFGDDPKIANLYDNPAVQMKIFDLSPISCIEAAVVFMYFKYKGKVYQSTGSAAAFDKRQSLMKAALEAYQGVDYAIMLYNKQLWGDQKKLNDFDSLDSFEKHFAYYNNFPEHRKEVPVIRDAMNFEDVSDKIFFKPNEKKITSLQDILDKYQQFDFNKVLYYESTTPDAASVNYFTMRVVVPGWAYLTGVHNYPFLGSDIFNENNHLFTRLPHPFP</sequence>
<dbReference type="AlphaFoldDB" id="A0A6M0RFE5"/>
<name>A0A6M0RFE5_9CYAN</name>
<dbReference type="EMBL" id="QXHD01000003">
    <property type="protein sequence ID" value="NEZ54341.1"/>
    <property type="molecule type" value="Genomic_DNA"/>
</dbReference>
<dbReference type="RefSeq" id="WP_163664247.1">
    <property type="nucleotide sequence ID" value="NZ_QXHD01000003.1"/>
</dbReference>
<dbReference type="Gene3D" id="3.30.1330.230">
    <property type="match status" value="1"/>
</dbReference>
<dbReference type="PANTHER" id="PTHR37809:SF1">
    <property type="entry name" value="RIBOSOMAL PROTEIN S12 METHYLTHIOTRANSFERASE ACCESSORY FACTOR YCAO"/>
    <property type="match status" value="1"/>
</dbReference>
<keyword evidence="3" id="KW-1185">Reference proteome</keyword>
<organism evidence="2 3">
    <name type="scientific">Adonisia turfae CCMR0081</name>
    <dbReference type="NCBI Taxonomy" id="2292702"/>
    <lineage>
        <taxon>Bacteria</taxon>
        <taxon>Bacillati</taxon>
        <taxon>Cyanobacteriota</taxon>
        <taxon>Adonisia</taxon>
        <taxon>Adonisia turfae</taxon>
    </lineage>
</organism>
<protein>
    <recommendedName>
        <fullName evidence="1">YcaO domain-containing protein</fullName>
    </recommendedName>
</protein>
<evidence type="ECO:0000313" key="3">
    <source>
        <dbReference type="Proteomes" id="UP000481033"/>
    </source>
</evidence>
<dbReference type="PANTHER" id="PTHR37809">
    <property type="entry name" value="RIBOSOMAL PROTEIN S12 METHYLTHIOTRANSFERASE ACCESSORY FACTOR YCAO"/>
    <property type="match status" value="1"/>
</dbReference>